<name>A0A1F7IJ24_9BACT</name>
<dbReference type="InterPro" id="IPR036249">
    <property type="entry name" value="Thioredoxin-like_sf"/>
</dbReference>
<dbReference type="Pfam" id="PF13462">
    <property type="entry name" value="Thioredoxin_4"/>
    <property type="match status" value="1"/>
</dbReference>
<dbReference type="InterPro" id="IPR013766">
    <property type="entry name" value="Thioredoxin_domain"/>
</dbReference>
<dbReference type="AlphaFoldDB" id="A0A1F7IJ24"/>
<sequence length="217" mass="24456">MNKILIGVISVILLFAFLIAAYKFTNTTSDKTYPEVNILTKTDHIKWATDSATKKDILVEFSDFQCPACKTFHDFIKSEIEASGSANAGIMKKVTFIYRHFPLAQHQDAEEAAYAAEAAGKQGKFFEFSNLLFAKQKEWSDNDDAVKKFESYAKELGLDLEQFKKDRDSKAAKDKVNADLLLGQKVEVNSTPTFYLNAKKLGPINSFEDFLKPLQDL</sequence>
<dbReference type="PANTHER" id="PTHR13887:SF14">
    <property type="entry name" value="DISULFIDE BOND FORMATION PROTEIN D"/>
    <property type="match status" value="1"/>
</dbReference>
<dbReference type="SUPFAM" id="SSF52833">
    <property type="entry name" value="Thioredoxin-like"/>
    <property type="match status" value="1"/>
</dbReference>
<keyword evidence="3" id="KW-0560">Oxidoreductase</keyword>
<dbReference type="Proteomes" id="UP000178040">
    <property type="component" value="Unassembled WGS sequence"/>
</dbReference>
<keyword evidence="4" id="KW-1015">Disulfide bond</keyword>
<comment type="similarity">
    <text evidence="1">Belongs to the thioredoxin family. DsbA subfamily.</text>
</comment>
<organism evidence="7 8">
    <name type="scientific">Candidatus Roizmanbacteria bacterium RIFCSPLOWO2_01_FULL_37_16</name>
    <dbReference type="NCBI Taxonomy" id="1802058"/>
    <lineage>
        <taxon>Bacteria</taxon>
        <taxon>Candidatus Roizmaniibacteriota</taxon>
    </lineage>
</organism>
<dbReference type="GO" id="GO:0016491">
    <property type="term" value="F:oxidoreductase activity"/>
    <property type="evidence" value="ECO:0007669"/>
    <property type="project" value="UniProtKB-KW"/>
</dbReference>
<gene>
    <name evidence="7" type="ORF">A3B40_01025</name>
</gene>
<dbReference type="InterPro" id="IPR012336">
    <property type="entry name" value="Thioredoxin-like_fold"/>
</dbReference>
<evidence type="ECO:0000256" key="4">
    <source>
        <dbReference type="ARBA" id="ARBA00023157"/>
    </source>
</evidence>
<evidence type="ECO:0000256" key="1">
    <source>
        <dbReference type="ARBA" id="ARBA00005791"/>
    </source>
</evidence>
<reference evidence="7 8" key="1">
    <citation type="journal article" date="2016" name="Nat. Commun.">
        <title>Thousands of microbial genomes shed light on interconnected biogeochemical processes in an aquifer system.</title>
        <authorList>
            <person name="Anantharaman K."/>
            <person name="Brown C.T."/>
            <person name="Hug L.A."/>
            <person name="Sharon I."/>
            <person name="Castelle C.J."/>
            <person name="Probst A.J."/>
            <person name="Thomas B.C."/>
            <person name="Singh A."/>
            <person name="Wilkins M.J."/>
            <person name="Karaoz U."/>
            <person name="Brodie E.L."/>
            <person name="Williams K.H."/>
            <person name="Hubbard S.S."/>
            <person name="Banfield J.F."/>
        </authorList>
    </citation>
    <scope>NUCLEOTIDE SEQUENCE [LARGE SCALE GENOMIC DNA]</scope>
</reference>
<feature type="domain" description="Thioredoxin" evidence="6">
    <location>
        <begin position="15"/>
        <end position="217"/>
    </location>
</feature>
<evidence type="ECO:0000259" key="6">
    <source>
        <dbReference type="PROSITE" id="PS51352"/>
    </source>
</evidence>
<protein>
    <recommendedName>
        <fullName evidence="6">Thioredoxin domain-containing protein</fullName>
    </recommendedName>
</protein>
<evidence type="ECO:0000313" key="7">
    <source>
        <dbReference type="EMBL" id="OGK43361.1"/>
    </source>
</evidence>
<dbReference type="Gene3D" id="3.40.30.10">
    <property type="entry name" value="Glutaredoxin"/>
    <property type="match status" value="1"/>
</dbReference>
<dbReference type="PROSITE" id="PS51352">
    <property type="entry name" value="THIOREDOXIN_2"/>
    <property type="match status" value="1"/>
</dbReference>
<evidence type="ECO:0000313" key="8">
    <source>
        <dbReference type="Proteomes" id="UP000178040"/>
    </source>
</evidence>
<keyword evidence="5" id="KW-0676">Redox-active center</keyword>
<accession>A0A1F7IJ24</accession>
<keyword evidence="2" id="KW-0732">Signal</keyword>
<dbReference type="PANTHER" id="PTHR13887">
    <property type="entry name" value="GLUTATHIONE S-TRANSFERASE KAPPA"/>
    <property type="match status" value="1"/>
</dbReference>
<dbReference type="EMBL" id="MGAI01000053">
    <property type="protein sequence ID" value="OGK43361.1"/>
    <property type="molecule type" value="Genomic_DNA"/>
</dbReference>
<proteinExistence type="inferred from homology"/>
<comment type="caution">
    <text evidence="7">The sequence shown here is derived from an EMBL/GenBank/DDBJ whole genome shotgun (WGS) entry which is preliminary data.</text>
</comment>
<evidence type="ECO:0000256" key="5">
    <source>
        <dbReference type="ARBA" id="ARBA00023284"/>
    </source>
</evidence>
<evidence type="ECO:0000256" key="2">
    <source>
        <dbReference type="ARBA" id="ARBA00022729"/>
    </source>
</evidence>
<evidence type="ECO:0000256" key="3">
    <source>
        <dbReference type="ARBA" id="ARBA00023002"/>
    </source>
</evidence>